<accession>X7FFW0</accession>
<gene>
    <name evidence="2" type="ORF">RISW2_00545</name>
</gene>
<keyword evidence="2" id="KW-0378">Hydrolase</keyword>
<dbReference type="Pfam" id="PF00144">
    <property type="entry name" value="Beta-lactamase"/>
    <property type="match status" value="1"/>
</dbReference>
<keyword evidence="3" id="KW-1185">Reference proteome</keyword>
<sequence>MGRRTARAAAAAGIVALAVLAAGLWKREDLTRLMAVTSLFAEDRIVRNFSNMHTLFHTAPVPRGDGPAVPLPQGMPLVPPDGLDAWLDRRAVTAMVVLKEGAIRHETYRLGTGPDDLRISWSMAKSFLSALFGTVVADGTIDSLDDPVTRYAPALAGSAYDGVSVRNVLQMSSGVAFDEDYLDFWSDINRMGRVLALGGSMDSYAAGLDDRAAAPGTSWAYVSIDTHVLSMVLRGATGQSLPDLMSERIVAPLGLEREPLYVTDGYGVAFALGGLAMTTRDYARFGQMVLQGGHWDGRQVVPADWIAASTVPSAPTAPGALRYGYQWWIPADGDSGEVLGRGVYGQYLYLDRAAGVVIAVNGADRNFREDGAFMDSLQMFRRIRDSV</sequence>
<evidence type="ECO:0000313" key="2">
    <source>
        <dbReference type="EMBL" id="ETX30899.1"/>
    </source>
</evidence>
<dbReference type="PANTHER" id="PTHR43283">
    <property type="entry name" value="BETA-LACTAMASE-RELATED"/>
    <property type="match status" value="1"/>
</dbReference>
<dbReference type="RefSeq" id="WP_043765203.1">
    <property type="nucleotide sequence ID" value="NZ_JAME01000001.1"/>
</dbReference>
<dbReference type="SUPFAM" id="SSF56601">
    <property type="entry name" value="beta-lactamase/transpeptidase-like"/>
    <property type="match status" value="1"/>
</dbReference>
<feature type="domain" description="Beta-lactamase-related" evidence="1">
    <location>
        <begin position="111"/>
        <end position="360"/>
    </location>
</feature>
<dbReference type="PATRIC" id="fig|1449351.3.peg.109"/>
<protein>
    <submittedName>
        <fullName evidence="2">6-aminohexanoate-dimer hydrolase</fullName>
    </submittedName>
</protein>
<proteinExistence type="predicted"/>
<dbReference type="STRING" id="1449351.RISW2_00545"/>
<name>X7FFW0_9RHOB</name>
<organism evidence="2 3">
    <name type="scientific">Roseivivax isoporae LMG 25204</name>
    <dbReference type="NCBI Taxonomy" id="1449351"/>
    <lineage>
        <taxon>Bacteria</taxon>
        <taxon>Pseudomonadati</taxon>
        <taxon>Pseudomonadota</taxon>
        <taxon>Alphaproteobacteria</taxon>
        <taxon>Rhodobacterales</taxon>
        <taxon>Roseobacteraceae</taxon>
        <taxon>Roseivivax</taxon>
    </lineage>
</organism>
<dbReference type="PANTHER" id="PTHR43283:SF14">
    <property type="entry name" value="BLL8153 PROTEIN"/>
    <property type="match status" value="1"/>
</dbReference>
<dbReference type="GO" id="GO:0016787">
    <property type="term" value="F:hydrolase activity"/>
    <property type="evidence" value="ECO:0007669"/>
    <property type="project" value="UniProtKB-KW"/>
</dbReference>
<reference evidence="2 3" key="1">
    <citation type="submission" date="2014-01" db="EMBL/GenBank/DDBJ databases">
        <title>Roseivivax isoporae LMG 25204 Genome Sequencing.</title>
        <authorList>
            <person name="Lai Q."/>
            <person name="Li G."/>
            <person name="Shao Z."/>
        </authorList>
    </citation>
    <scope>NUCLEOTIDE SEQUENCE [LARGE SCALE GENOMIC DNA]</scope>
    <source>
        <strain evidence="2 3">LMG 25204</strain>
    </source>
</reference>
<evidence type="ECO:0000259" key="1">
    <source>
        <dbReference type="Pfam" id="PF00144"/>
    </source>
</evidence>
<dbReference type="AlphaFoldDB" id="X7FFW0"/>
<dbReference type="OrthoDB" id="9814204at2"/>
<dbReference type="Proteomes" id="UP000023430">
    <property type="component" value="Unassembled WGS sequence"/>
</dbReference>
<evidence type="ECO:0000313" key="3">
    <source>
        <dbReference type="Proteomes" id="UP000023430"/>
    </source>
</evidence>
<dbReference type="Gene3D" id="3.40.710.10">
    <property type="entry name" value="DD-peptidase/beta-lactamase superfamily"/>
    <property type="match status" value="1"/>
</dbReference>
<dbReference type="InterPro" id="IPR012338">
    <property type="entry name" value="Beta-lactam/transpept-like"/>
</dbReference>
<comment type="caution">
    <text evidence="2">The sequence shown here is derived from an EMBL/GenBank/DDBJ whole genome shotgun (WGS) entry which is preliminary data.</text>
</comment>
<dbReference type="InterPro" id="IPR050789">
    <property type="entry name" value="Diverse_Enzym_Activities"/>
</dbReference>
<dbReference type="eggNOG" id="COG1680">
    <property type="taxonomic scope" value="Bacteria"/>
</dbReference>
<dbReference type="InterPro" id="IPR001466">
    <property type="entry name" value="Beta-lactam-related"/>
</dbReference>
<dbReference type="EMBL" id="JAME01000001">
    <property type="protein sequence ID" value="ETX30899.1"/>
    <property type="molecule type" value="Genomic_DNA"/>
</dbReference>